<dbReference type="KEGG" id="mnd:KOY48_05030"/>
<evidence type="ECO:0000313" key="3">
    <source>
        <dbReference type="Proteomes" id="UP000679129"/>
    </source>
</evidence>
<dbReference type="AlphaFoldDB" id="A0A8F1MC58"/>
<dbReference type="GO" id="GO:0016881">
    <property type="term" value="F:acid-amino acid ligase activity"/>
    <property type="evidence" value="ECO:0007669"/>
    <property type="project" value="InterPro"/>
</dbReference>
<dbReference type="InterPro" id="IPR000713">
    <property type="entry name" value="Mur_ligase_N"/>
</dbReference>
<dbReference type="Gene3D" id="3.40.50.720">
    <property type="entry name" value="NAD(P)-binding Rossmann-like Domain"/>
    <property type="match status" value="1"/>
</dbReference>
<dbReference type="SUPFAM" id="SSF51984">
    <property type="entry name" value="MurCD N-terminal domain"/>
    <property type="match status" value="1"/>
</dbReference>
<dbReference type="Pfam" id="PF01225">
    <property type="entry name" value="Mur_ligase"/>
    <property type="match status" value="1"/>
</dbReference>
<organism evidence="2 3">
    <name type="scientific">Candidatus Minimicrobia naudis</name>
    <dbReference type="NCBI Taxonomy" id="2841263"/>
    <lineage>
        <taxon>Bacteria</taxon>
        <taxon>Candidatus Saccharimonadota</taxon>
        <taxon>Candidatus Saccharimonadota incertae sedis</taxon>
        <taxon>Candidatus Minimicrobia</taxon>
    </lineage>
</organism>
<evidence type="ECO:0000259" key="1">
    <source>
        <dbReference type="Pfam" id="PF01225"/>
    </source>
</evidence>
<dbReference type="Proteomes" id="UP000679129">
    <property type="component" value="Chromosome"/>
</dbReference>
<dbReference type="EMBL" id="CP076460">
    <property type="protein sequence ID" value="QWQ32191.1"/>
    <property type="molecule type" value="Genomic_DNA"/>
</dbReference>
<keyword evidence="3" id="KW-1185">Reference proteome</keyword>
<protein>
    <recommendedName>
        <fullName evidence="1">Mur ligase N-terminal catalytic domain-containing protein</fullName>
    </recommendedName>
</protein>
<proteinExistence type="predicted"/>
<feature type="domain" description="Mur ligase N-terminal catalytic" evidence="1">
    <location>
        <begin position="3"/>
        <end position="52"/>
    </location>
</feature>
<sequence>MRIYFSGIGGVGIGPLSRIALEAGYDVCGSDRSPSLITNELESAGIPISFDQSGVLAIRAR</sequence>
<evidence type="ECO:0000313" key="2">
    <source>
        <dbReference type="EMBL" id="QWQ32191.1"/>
    </source>
</evidence>
<reference evidence="2" key="1">
    <citation type="submission" date="2021-06" db="EMBL/GenBank/DDBJ databases">
        <title>An adapted protocol for Saccharibacteria cultivation: two new species join this phylum of Candidate Phyla Radiations.</title>
        <authorList>
            <person name="Ibrahim A."/>
            <person name="Maatouk M."/>
            <person name="Zgheib R."/>
            <person name="Haddad G."/>
            <person name="Bou Khalil J."/>
            <person name="Raoult D."/>
            <person name="Bittar F."/>
        </authorList>
    </citation>
    <scope>NUCLEOTIDE SEQUENCE</scope>
    <source>
        <strain evidence="2">IHU1</strain>
    </source>
</reference>
<accession>A0A8F1MC58</accession>
<name>A0A8F1MC58_9BACT</name>
<gene>
    <name evidence="2" type="ORF">KOY48_05030</name>
</gene>